<gene>
    <name evidence="1" type="ORF">RISK_003278</name>
</gene>
<evidence type="ECO:0000313" key="2">
    <source>
        <dbReference type="Proteomes" id="UP000036367"/>
    </source>
</evidence>
<accession>A0A0J1BDS4</accession>
<dbReference type="STRING" id="595434.RISK_003278"/>
<dbReference type="EMBL" id="LECT01000026">
    <property type="protein sequence ID" value="KLU04656.1"/>
    <property type="molecule type" value="Genomic_DNA"/>
</dbReference>
<dbReference type="Proteomes" id="UP000036367">
    <property type="component" value="Unassembled WGS sequence"/>
</dbReference>
<dbReference type="AlphaFoldDB" id="A0A0J1BDS4"/>
<evidence type="ECO:0000313" key="1">
    <source>
        <dbReference type="EMBL" id="KLU04656.1"/>
    </source>
</evidence>
<sequence length="88" mass="9525">MWHSFSKDLPFDFANDSICSCRQVLATAAGILLSGTRRQLICVVSFQCRPSAASVTDFRNAKSVVILMTCDSITSPGPVWGQRTDLAG</sequence>
<name>A0A0J1BDS4_RHOIS</name>
<proteinExistence type="predicted"/>
<organism evidence="1 2">
    <name type="scientific">Rhodopirellula islandica</name>
    <dbReference type="NCBI Taxonomy" id="595434"/>
    <lineage>
        <taxon>Bacteria</taxon>
        <taxon>Pseudomonadati</taxon>
        <taxon>Planctomycetota</taxon>
        <taxon>Planctomycetia</taxon>
        <taxon>Pirellulales</taxon>
        <taxon>Pirellulaceae</taxon>
        <taxon>Rhodopirellula</taxon>
    </lineage>
</organism>
<keyword evidence="2" id="KW-1185">Reference proteome</keyword>
<comment type="caution">
    <text evidence="1">The sequence shown here is derived from an EMBL/GenBank/DDBJ whole genome shotgun (WGS) entry which is preliminary data.</text>
</comment>
<protein>
    <submittedName>
        <fullName evidence="1">Uncharacterized protein</fullName>
    </submittedName>
</protein>
<reference evidence="1" key="1">
    <citation type="submission" date="2015-05" db="EMBL/GenBank/DDBJ databases">
        <title>Permanent draft genome of Rhodopirellula islandicus K833.</title>
        <authorList>
            <person name="Kizina J."/>
            <person name="Richter M."/>
            <person name="Glockner F.O."/>
            <person name="Harder J."/>
        </authorList>
    </citation>
    <scope>NUCLEOTIDE SEQUENCE [LARGE SCALE GENOMIC DNA]</scope>
    <source>
        <strain evidence="1">K833</strain>
    </source>
</reference>